<keyword evidence="1" id="KW-0812">Transmembrane</keyword>
<sequence length="358" mass="38118">MTAADAGVSAGGGTGPRAPRTRRITVAPFVLPISFAQIAVWECALIAVLLAVQGVLPAKLVVTALALVVVAGTSVRFAGRHLAGWALTWVSYRLLQHDERRQAADPLRVLAHDFRLRQHVDRAGNRFGVAGVGDGWTAVIRLRAGVEPDVARVLDLLRAACENPEIPLSGAQLLVRTSFGERTYLVAVRFREHDAPLAALARGGGEPGELRATTRAALALMGALAKAGYGSTLLEAGELATELRASLGTDFPSRTPITDGWRSWSAGGVTQAGFAPLTREDVPVLLTTTSDGAALTVTSYTLRRNRFGRLTDEVTLRLARYAGSRRPPRTRDLGVPVVPLYGRHASAVRRTLPLALPG</sequence>
<feature type="domain" description="Type VII secretion system protein EccE" evidence="2">
    <location>
        <begin position="180"/>
        <end position="275"/>
    </location>
</feature>
<evidence type="ECO:0000313" key="4">
    <source>
        <dbReference type="Proteomes" id="UP000549616"/>
    </source>
</evidence>
<evidence type="ECO:0000313" key="3">
    <source>
        <dbReference type="EMBL" id="NYI90318.1"/>
    </source>
</evidence>
<accession>A0A853B536</accession>
<keyword evidence="1" id="KW-0472">Membrane</keyword>
<dbReference type="EMBL" id="JACCFK010000001">
    <property type="protein sequence ID" value="NYI90318.1"/>
    <property type="molecule type" value="Genomic_DNA"/>
</dbReference>
<dbReference type="Proteomes" id="UP000549616">
    <property type="component" value="Unassembled WGS sequence"/>
</dbReference>
<name>A0A853B536_9PSEU</name>
<protein>
    <submittedName>
        <fullName evidence="3">Type VII secretion protein EccE</fullName>
    </submittedName>
</protein>
<evidence type="ECO:0000259" key="2">
    <source>
        <dbReference type="Pfam" id="PF11203"/>
    </source>
</evidence>
<proteinExistence type="predicted"/>
<dbReference type="Pfam" id="PF11203">
    <property type="entry name" value="EccE"/>
    <property type="match status" value="1"/>
</dbReference>
<feature type="transmembrane region" description="Helical" evidence="1">
    <location>
        <begin position="29"/>
        <end position="52"/>
    </location>
</feature>
<keyword evidence="1" id="KW-1133">Transmembrane helix</keyword>
<dbReference type="AlphaFoldDB" id="A0A853B536"/>
<comment type="caution">
    <text evidence="3">The sequence shown here is derived from an EMBL/GenBank/DDBJ whole genome shotgun (WGS) entry which is preliminary data.</text>
</comment>
<dbReference type="RefSeq" id="WP_179774347.1">
    <property type="nucleotide sequence ID" value="NZ_JACCFK010000001.1"/>
</dbReference>
<evidence type="ECO:0000256" key="1">
    <source>
        <dbReference type="SAM" id="Phobius"/>
    </source>
</evidence>
<gene>
    <name evidence="3" type="ORF">HNR02_003641</name>
</gene>
<reference evidence="3 4" key="1">
    <citation type="submission" date="2020-07" db="EMBL/GenBank/DDBJ databases">
        <title>Sequencing the genomes of 1000 actinobacteria strains.</title>
        <authorList>
            <person name="Klenk H.-P."/>
        </authorList>
    </citation>
    <scope>NUCLEOTIDE SEQUENCE [LARGE SCALE GENOMIC DNA]</scope>
    <source>
        <strain evidence="3 4">DSM 104006</strain>
    </source>
</reference>
<organism evidence="3 4">
    <name type="scientific">Amycolatopsis endophytica</name>
    <dbReference type="NCBI Taxonomy" id="860233"/>
    <lineage>
        <taxon>Bacteria</taxon>
        <taxon>Bacillati</taxon>
        <taxon>Actinomycetota</taxon>
        <taxon>Actinomycetes</taxon>
        <taxon>Pseudonocardiales</taxon>
        <taxon>Pseudonocardiaceae</taxon>
        <taxon>Amycolatopsis</taxon>
    </lineage>
</organism>
<dbReference type="InterPro" id="IPR050051">
    <property type="entry name" value="EccE_dom"/>
</dbReference>
<keyword evidence="4" id="KW-1185">Reference proteome</keyword>